<dbReference type="SUPFAM" id="SSF53649">
    <property type="entry name" value="Alkaline phosphatase-like"/>
    <property type="match status" value="1"/>
</dbReference>
<feature type="transmembrane region" description="Helical" evidence="1">
    <location>
        <begin position="12"/>
        <end position="29"/>
    </location>
</feature>
<protein>
    <recommendedName>
        <fullName evidence="2">Sulfatase N-terminal domain-containing protein</fullName>
    </recommendedName>
</protein>
<dbReference type="Pfam" id="PF00884">
    <property type="entry name" value="Sulfatase"/>
    <property type="match status" value="1"/>
</dbReference>
<dbReference type="AlphaFoldDB" id="A0A167KET8"/>
<keyword evidence="1" id="KW-1133">Transmembrane helix</keyword>
<feature type="transmembrane region" description="Helical" evidence="1">
    <location>
        <begin position="123"/>
        <end position="142"/>
    </location>
</feature>
<feature type="transmembrane region" description="Helical" evidence="1">
    <location>
        <begin position="75"/>
        <end position="94"/>
    </location>
</feature>
<gene>
    <name evidence="3" type="ORF">ULVI_00305</name>
</gene>
<dbReference type="OrthoDB" id="1398489at2"/>
<keyword evidence="1" id="KW-0812">Transmembrane</keyword>
<comment type="caution">
    <text evidence="3">The sequence shown here is derived from an EMBL/GenBank/DDBJ whole genome shotgun (WGS) entry which is preliminary data.</text>
</comment>
<evidence type="ECO:0000313" key="3">
    <source>
        <dbReference type="EMBL" id="OAB81815.1"/>
    </source>
</evidence>
<name>A0A167KET8_9FLAO</name>
<dbReference type="Proteomes" id="UP000077013">
    <property type="component" value="Unassembled WGS sequence"/>
</dbReference>
<evidence type="ECO:0000256" key="1">
    <source>
        <dbReference type="SAM" id="Phobius"/>
    </source>
</evidence>
<dbReference type="STRING" id="1763537.ULVI_00305"/>
<keyword evidence="4" id="KW-1185">Reference proteome</keyword>
<dbReference type="Gene3D" id="3.40.720.10">
    <property type="entry name" value="Alkaline Phosphatase, subunit A"/>
    <property type="match status" value="1"/>
</dbReference>
<reference evidence="3 4" key="1">
    <citation type="submission" date="2016-02" db="EMBL/GenBank/DDBJ databases">
        <title>Ulvibacter sp. LPB0005, isolated from Thais luteostoma.</title>
        <authorList>
            <person name="Shin S.-K."/>
            <person name="Yi H."/>
        </authorList>
    </citation>
    <scope>NUCLEOTIDE SEQUENCE [LARGE SCALE GENOMIC DNA]</scope>
    <source>
        <strain evidence="3 4">LPB0005</strain>
    </source>
</reference>
<feature type="transmembrane region" description="Helical" evidence="1">
    <location>
        <begin position="41"/>
        <end position="63"/>
    </location>
</feature>
<sequence length="494" mass="57851">MKEYFTAKKTLPILAGLAAGLYPVLFYYSRNFERAKSWDHVFHFVLFYIIFSVIAFTIVYRIFKIKSLVRYSKFALPFLNITVFLYFLKTFTFVHPERKIMVGILVVAVLFSYFLNKHFKKLLAFQFILAAIGLFNVLQLIYEKITYDDSWLEQPDAIEEVVFKKKPNVYFIEPDGYVSFSELKSDFYNVENSEFEGFLKQNNFKTYPDFRTNYKSTLASNSAAFSMKHHYHNFDADFEEVENARQIIISDNPVLNAFKNNGYETYFLSEKKYLLLNRPELGYHHSNIDYDDIQYLHNDMGPDELIVEPFSDYLNDGIDKPKFFFVEILKPWHIRTGKGNESGPEVVASERQKYIDRLRESNAMMTEMIQNILKKDPGALIMIMADHGGFVGLEYTRQANIKTQDPQIINSVFSAILTIHWPNNEIPSYDTELQSPVNVFRILLSYLSENETYLEHLQPDESFVAIQEGAPKGIYKYINDAREIVFEKQEPKNK</sequence>
<dbReference type="InterPro" id="IPR000917">
    <property type="entry name" value="Sulfatase_N"/>
</dbReference>
<evidence type="ECO:0000259" key="2">
    <source>
        <dbReference type="Pfam" id="PF00884"/>
    </source>
</evidence>
<organism evidence="3 4">
    <name type="scientific">Cochleicola gelatinilyticus</name>
    <dbReference type="NCBI Taxonomy" id="1763537"/>
    <lineage>
        <taxon>Bacteria</taxon>
        <taxon>Pseudomonadati</taxon>
        <taxon>Bacteroidota</taxon>
        <taxon>Flavobacteriia</taxon>
        <taxon>Flavobacteriales</taxon>
        <taxon>Flavobacteriaceae</taxon>
        <taxon>Cochleicola</taxon>
    </lineage>
</organism>
<accession>A0A167KET8</accession>
<keyword evidence="1" id="KW-0472">Membrane</keyword>
<evidence type="ECO:0000313" key="4">
    <source>
        <dbReference type="Proteomes" id="UP000077013"/>
    </source>
</evidence>
<feature type="domain" description="Sulfatase N-terminal" evidence="2">
    <location>
        <begin position="204"/>
        <end position="392"/>
    </location>
</feature>
<dbReference type="RefSeq" id="WP_068588160.1">
    <property type="nucleotide sequence ID" value="NZ_LRXL01000001.1"/>
</dbReference>
<proteinExistence type="predicted"/>
<dbReference type="InterPro" id="IPR017850">
    <property type="entry name" value="Alkaline_phosphatase_core_sf"/>
</dbReference>
<feature type="transmembrane region" description="Helical" evidence="1">
    <location>
        <begin position="100"/>
        <end position="116"/>
    </location>
</feature>
<dbReference type="EMBL" id="LRXL01000001">
    <property type="protein sequence ID" value="OAB81815.1"/>
    <property type="molecule type" value="Genomic_DNA"/>
</dbReference>